<sequence>MCLGKWFDDSLTDRNNISSTEKQTEEWLRKIEKSGLPGKFKAWHYQHGLLPRLMWLLTVYEVPMTSVERVERKINKYLRRWLGIPPSFTSVGLYIRSGQLQLPLSSVVEEFKGSGASVPGSMDQVGLTQEEDHLGRSVEIGAFPHLILVKIGV</sequence>
<dbReference type="AlphaFoldDB" id="A0A498LD63"/>
<protein>
    <submittedName>
        <fullName evidence="1">Uncharacterized protein</fullName>
    </submittedName>
</protein>
<reference evidence="1 3" key="1">
    <citation type="submission" date="2018-03" db="EMBL/GenBank/DDBJ databases">
        <title>Draft genome sequence of Rohu Carp (Labeo rohita).</title>
        <authorList>
            <person name="Das P."/>
            <person name="Kushwaha B."/>
            <person name="Joshi C.G."/>
            <person name="Kumar D."/>
            <person name="Nagpure N.S."/>
            <person name="Sahoo L."/>
            <person name="Das S.P."/>
            <person name="Bit A."/>
            <person name="Patnaik S."/>
            <person name="Meher P.K."/>
            <person name="Jayasankar P."/>
            <person name="Koringa P.G."/>
            <person name="Patel N.V."/>
            <person name="Hinsu A.T."/>
            <person name="Kumar R."/>
            <person name="Pandey M."/>
            <person name="Agarwal S."/>
            <person name="Srivastava S."/>
            <person name="Singh M."/>
            <person name="Iquebal M.A."/>
            <person name="Jaiswal S."/>
            <person name="Angadi U.B."/>
            <person name="Kumar N."/>
            <person name="Raza M."/>
            <person name="Shah T.M."/>
            <person name="Rai A."/>
            <person name="Jena J.K."/>
        </authorList>
    </citation>
    <scope>NUCLEOTIDE SEQUENCE [LARGE SCALE GENOMIC DNA]</scope>
    <source>
        <strain evidence="1">DASCIFA01</strain>
        <tissue evidence="1">Testis</tissue>
    </source>
</reference>
<keyword evidence="3" id="KW-1185">Reference proteome</keyword>
<name>A0A498LD63_LABRO</name>
<evidence type="ECO:0000313" key="3">
    <source>
        <dbReference type="Proteomes" id="UP000290572"/>
    </source>
</evidence>
<evidence type="ECO:0000313" key="2">
    <source>
        <dbReference type="EMBL" id="RXN13756.1"/>
    </source>
</evidence>
<dbReference type="Proteomes" id="UP000290572">
    <property type="component" value="Unassembled WGS sequence"/>
</dbReference>
<evidence type="ECO:0000313" key="1">
    <source>
        <dbReference type="EMBL" id="RXN04866.1"/>
    </source>
</evidence>
<gene>
    <name evidence="2" type="ORF">ROHU_009463</name>
    <name evidence="1" type="ORF">ROHU_012872</name>
</gene>
<comment type="caution">
    <text evidence="1">The sequence shown here is derived from an EMBL/GenBank/DDBJ whole genome shotgun (WGS) entry which is preliminary data.</text>
</comment>
<dbReference type="EMBL" id="QBIY01012947">
    <property type="protein sequence ID" value="RXN13756.1"/>
    <property type="molecule type" value="Genomic_DNA"/>
</dbReference>
<organism evidence="1 3">
    <name type="scientific">Labeo rohita</name>
    <name type="common">Indian major carp</name>
    <name type="synonym">Cyprinus rohita</name>
    <dbReference type="NCBI Taxonomy" id="84645"/>
    <lineage>
        <taxon>Eukaryota</taxon>
        <taxon>Metazoa</taxon>
        <taxon>Chordata</taxon>
        <taxon>Craniata</taxon>
        <taxon>Vertebrata</taxon>
        <taxon>Euteleostomi</taxon>
        <taxon>Actinopterygii</taxon>
        <taxon>Neopterygii</taxon>
        <taxon>Teleostei</taxon>
        <taxon>Ostariophysi</taxon>
        <taxon>Cypriniformes</taxon>
        <taxon>Cyprinidae</taxon>
        <taxon>Labeoninae</taxon>
        <taxon>Labeonini</taxon>
        <taxon>Labeo</taxon>
    </lineage>
</organism>
<accession>A0A498LD63</accession>
<proteinExistence type="predicted"/>
<dbReference type="EMBL" id="QBIY01013428">
    <property type="protein sequence ID" value="RXN04866.1"/>
    <property type="molecule type" value="Genomic_DNA"/>
</dbReference>